<protein>
    <submittedName>
        <fullName evidence="2">Uncharacterized protein</fullName>
    </submittedName>
</protein>
<keyword evidence="3" id="KW-1185">Reference proteome</keyword>
<evidence type="ECO:0000313" key="2">
    <source>
        <dbReference type="EMBL" id="KAG7529980.1"/>
    </source>
</evidence>
<organism evidence="2 3">
    <name type="scientific">Filobasidium floriforme</name>
    <dbReference type="NCBI Taxonomy" id="5210"/>
    <lineage>
        <taxon>Eukaryota</taxon>
        <taxon>Fungi</taxon>
        <taxon>Dikarya</taxon>
        <taxon>Basidiomycota</taxon>
        <taxon>Agaricomycotina</taxon>
        <taxon>Tremellomycetes</taxon>
        <taxon>Filobasidiales</taxon>
        <taxon>Filobasidiaceae</taxon>
        <taxon>Filobasidium</taxon>
    </lineage>
</organism>
<dbReference type="Pfam" id="PF07173">
    <property type="entry name" value="GRDP-like"/>
    <property type="match status" value="1"/>
</dbReference>
<gene>
    <name evidence="2" type="ORF">FFLO_05277</name>
</gene>
<dbReference type="AlphaFoldDB" id="A0A8K0JIT1"/>
<feature type="region of interest" description="Disordered" evidence="1">
    <location>
        <begin position="1"/>
        <end position="132"/>
    </location>
</feature>
<feature type="compositionally biased region" description="Low complexity" evidence="1">
    <location>
        <begin position="100"/>
        <end position="113"/>
    </location>
</feature>
<feature type="compositionally biased region" description="Pro residues" evidence="1">
    <location>
        <begin position="31"/>
        <end position="44"/>
    </location>
</feature>
<dbReference type="InterPro" id="IPR009836">
    <property type="entry name" value="GRDP-like"/>
</dbReference>
<reference evidence="2" key="1">
    <citation type="submission" date="2020-04" db="EMBL/GenBank/DDBJ databases">
        <title>Analysis of mating type loci in Filobasidium floriforme.</title>
        <authorList>
            <person name="Nowrousian M."/>
        </authorList>
    </citation>
    <scope>NUCLEOTIDE SEQUENCE</scope>
    <source>
        <strain evidence="2">CBS 6242</strain>
    </source>
</reference>
<proteinExistence type="predicted"/>
<evidence type="ECO:0000256" key="1">
    <source>
        <dbReference type="SAM" id="MobiDB-lite"/>
    </source>
</evidence>
<name>A0A8K0JIT1_9TREE</name>
<evidence type="ECO:0000313" key="3">
    <source>
        <dbReference type="Proteomes" id="UP000812966"/>
    </source>
</evidence>
<dbReference type="Proteomes" id="UP000812966">
    <property type="component" value="Unassembled WGS sequence"/>
</dbReference>
<feature type="compositionally biased region" description="Polar residues" evidence="1">
    <location>
        <begin position="67"/>
        <end position="81"/>
    </location>
</feature>
<feature type="compositionally biased region" description="Low complexity" evidence="1">
    <location>
        <begin position="1"/>
        <end position="30"/>
    </location>
</feature>
<dbReference type="PANTHER" id="PTHR34365">
    <property type="entry name" value="ENOLASE (DUF1399)"/>
    <property type="match status" value="1"/>
</dbReference>
<comment type="caution">
    <text evidence="2">The sequence shown here is derived from an EMBL/GenBank/DDBJ whole genome shotgun (WGS) entry which is preliminary data.</text>
</comment>
<feature type="region of interest" description="Disordered" evidence="1">
    <location>
        <begin position="188"/>
        <end position="241"/>
    </location>
</feature>
<dbReference type="PANTHER" id="PTHR34365:SF7">
    <property type="entry name" value="GLYCINE-RICH DOMAIN-CONTAINING PROTEIN 1"/>
    <property type="match status" value="1"/>
</dbReference>
<dbReference type="EMBL" id="JABELV010000129">
    <property type="protein sequence ID" value="KAG7529980.1"/>
    <property type="molecule type" value="Genomic_DNA"/>
</dbReference>
<sequence length="972" mass="105702">MPFISTPSTSPPSGSSGSGSSSPPNSALPLSAPPPPAYNLPQDPPSYDTVLSRTLSRPFYTAGTPINHASTSNLGSNTAGSTDEKIKSGEKPGMMKRRSSILSTFSSSSNSRRTPAAIPEQQEDPVVDPSTLLPPTFRIGTDYVTPVVSIKGMKEHLRLLAALSKRREEVERSALGLVEKRRGAGLGFGAGAGASGFRDEKAGSKTNPPGESRSPRAKDQDDQTTDTDSEEEEDADRDHPLTPDVAYQAYLSLSEQRFYAWLRSPSVKQLRGRHFAWKKEDLPRDLGVVGVWHGYCLNPRTYWDDTRERENELGVLNRANTFPLRLISECINPETLEYCPVPGQDPIPTPTAEELLQATVDVICPWCSTVTPARLLADPLMKDGFCQKYFAINCTGCKEELDHEVLKVGKFLKDIRDVVTGKLQYLPGMHLRPSTGIEDDERPKLFSQLVAKVFIKEFDREMKLYPVRKEGPWTAGRSPVRPERDAVITSFGAFNKNVQPYHTWELEHEDQNFPGMFPPIKRIMEDQPVEPNDLYPPREMKFYHDKLNQALDDGRFKTWVAGFRLIGDELPRRMGKMWSAYQNAGMASLNLAEACERQAGFIAKMKDMGWLEMGRFEGEGKAFLLQRSAARYHAFLDLMATVPAGFLCPTLDIDLGWHTHQLNTLAYHEETIKHIGRFVDHDDKVSENRLSDAYAYTAKQWLKRFGVPYSACGCHQGDGLMNVLNPAFAIPGKLKFWNKNKETPEDRRKRVVLQMDGEMAEEERESTHPSTHNLIRINGLFTEDEARILRHTKDAERDRAVPNNTIKDPEKARLDALFRKKPAHQNPFLYTAGYDSVLQPYSVLEKDRQRAQAGDVAGMGRAGYWGVGLGAGVVIGGGVVWGMSSPDCHNEDADNLRGNAGACAVGVGATAGGYCGTGSGSCSAAACAGAGGGAGCSAGAAACGGGSSGGGGGGGCGGGGGGGGCGGGGGGC</sequence>
<feature type="compositionally biased region" description="Acidic residues" evidence="1">
    <location>
        <begin position="222"/>
        <end position="235"/>
    </location>
</feature>
<accession>A0A8K0JIT1</accession>